<dbReference type="Proteomes" id="UP000054735">
    <property type="component" value="Unassembled WGS sequence"/>
</dbReference>
<dbReference type="EMBL" id="LNXT01000015">
    <property type="protein sequence ID" value="KTC72534.1"/>
    <property type="molecule type" value="Genomic_DNA"/>
</dbReference>
<protein>
    <recommendedName>
        <fullName evidence="5">Apea-like HEPN domain-containing protein</fullName>
    </recommendedName>
</protein>
<accession>A0A378I647</accession>
<sequence>MIALEIILVADGEKFTDTLPERVEAFIGWSNNWKVEDLHLKVSKLYVKRCDIVHRGKLDITYDDLRLSDYFLFNILQNIVKHIDLFPKQAELVLFSKKVQAEKLLGIESNVRPETLQDIGHNKIIQKKYVPKHIWDIVDHMIKHGTRQN</sequence>
<keyword evidence="3" id="KW-1185">Reference proteome</keyword>
<organism evidence="2 4">
    <name type="scientific">Legionella birminghamensis</name>
    <dbReference type="NCBI Taxonomy" id="28083"/>
    <lineage>
        <taxon>Bacteria</taxon>
        <taxon>Pseudomonadati</taxon>
        <taxon>Pseudomonadota</taxon>
        <taxon>Gammaproteobacteria</taxon>
        <taxon>Legionellales</taxon>
        <taxon>Legionellaceae</taxon>
        <taxon>Legionella</taxon>
    </lineage>
</organism>
<dbReference type="RefSeq" id="WP_058523384.1">
    <property type="nucleotide sequence ID" value="NZ_CAAAHV010000086.1"/>
</dbReference>
<name>A0A378I647_9GAMM</name>
<proteinExistence type="predicted"/>
<evidence type="ECO:0000313" key="4">
    <source>
        <dbReference type="Proteomes" id="UP000255066"/>
    </source>
</evidence>
<reference evidence="1 3" key="1">
    <citation type="submission" date="2015-11" db="EMBL/GenBank/DDBJ databases">
        <title>Genomic analysis of 38 Legionella species identifies large and diverse effector repertoires.</title>
        <authorList>
            <person name="Burstein D."/>
            <person name="Amaro F."/>
            <person name="Zusman T."/>
            <person name="Lifshitz Z."/>
            <person name="Cohen O."/>
            <person name="Gilbert J.A."/>
            <person name="Pupko T."/>
            <person name="Shuman H.A."/>
            <person name="Segal G."/>
        </authorList>
    </citation>
    <scope>NUCLEOTIDE SEQUENCE [LARGE SCALE GENOMIC DNA]</scope>
    <source>
        <strain evidence="1 3">CDC#1407-AL-14</strain>
    </source>
</reference>
<evidence type="ECO:0008006" key="5">
    <source>
        <dbReference type="Google" id="ProtNLM"/>
    </source>
</evidence>
<evidence type="ECO:0000313" key="3">
    <source>
        <dbReference type="Proteomes" id="UP000054735"/>
    </source>
</evidence>
<evidence type="ECO:0000313" key="2">
    <source>
        <dbReference type="EMBL" id="STX30668.1"/>
    </source>
</evidence>
<gene>
    <name evidence="1" type="ORF">Lbir_1309</name>
    <name evidence="2" type="ORF">NCTC12437_00429</name>
</gene>
<reference evidence="2 4" key="2">
    <citation type="submission" date="2018-06" db="EMBL/GenBank/DDBJ databases">
        <authorList>
            <consortium name="Pathogen Informatics"/>
            <person name="Doyle S."/>
        </authorList>
    </citation>
    <scope>NUCLEOTIDE SEQUENCE [LARGE SCALE GENOMIC DNA]</scope>
    <source>
        <strain evidence="2 4">NCTC12437</strain>
    </source>
</reference>
<dbReference type="OrthoDB" id="10012555at2"/>
<dbReference type="EMBL" id="UGNW01000001">
    <property type="protein sequence ID" value="STX30668.1"/>
    <property type="molecule type" value="Genomic_DNA"/>
</dbReference>
<dbReference type="AlphaFoldDB" id="A0A378I647"/>
<dbReference type="Proteomes" id="UP000255066">
    <property type="component" value="Unassembled WGS sequence"/>
</dbReference>
<evidence type="ECO:0000313" key="1">
    <source>
        <dbReference type="EMBL" id="KTC72534.1"/>
    </source>
</evidence>